<dbReference type="AlphaFoldDB" id="A0A1Y0C6S7"/>
<dbReference type="RefSeq" id="WP_087078224.1">
    <property type="nucleotide sequence ID" value="NZ_CP020809.1"/>
</dbReference>
<accession>A0A1Y0C6S7</accession>
<name>A0A1Y0C6S7_9MYCO</name>
<dbReference type="Gene3D" id="3.30.1330.40">
    <property type="entry name" value="RutC-like"/>
    <property type="match status" value="1"/>
</dbReference>
<evidence type="ECO:0000313" key="3">
    <source>
        <dbReference type="Proteomes" id="UP000195331"/>
    </source>
</evidence>
<dbReference type="KEGG" id="mdx:BTO20_21675"/>
<keyword evidence="3" id="KW-1185">Reference proteome</keyword>
<dbReference type="InterPro" id="IPR006175">
    <property type="entry name" value="YjgF/YER057c/UK114"/>
</dbReference>
<evidence type="ECO:0000313" key="2">
    <source>
        <dbReference type="EMBL" id="ART70797.1"/>
    </source>
</evidence>
<proteinExistence type="inferred from homology"/>
<dbReference type="InterPro" id="IPR035959">
    <property type="entry name" value="RutC-like_sf"/>
</dbReference>
<comment type="similarity">
    <text evidence="1">Belongs to the RutC family.</text>
</comment>
<reference evidence="2 3" key="1">
    <citation type="submission" date="2017-04" db="EMBL/GenBank/DDBJ databases">
        <title>Whole Genome Sequence of 1,4-Dioxane Degrading Bacterium Mycobacterium dioxanotrophicus PH-06.</title>
        <authorList>
            <person name="He Y."/>
        </authorList>
    </citation>
    <scope>NUCLEOTIDE SEQUENCE [LARGE SCALE GENOMIC DNA]</scope>
    <source>
        <strain evidence="2 3">PH-06</strain>
    </source>
</reference>
<gene>
    <name evidence="2" type="ORF">BTO20_21675</name>
</gene>
<dbReference type="OrthoDB" id="9815126at2"/>
<organism evidence="2 3">
    <name type="scientific">Mycobacterium dioxanotrophicus</name>
    <dbReference type="NCBI Taxonomy" id="482462"/>
    <lineage>
        <taxon>Bacteria</taxon>
        <taxon>Bacillati</taxon>
        <taxon>Actinomycetota</taxon>
        <taxon>Actinomycetes</taxon>
        <taxon>Mycobacteriales</taxon>
        <taxon>Mycobacteriaceae</taxon>
        <taxon>Mycobacterium</taxon>
    </lineage>
</organism>
<dbReference type="Proteomes" id="UP000195331">
    <property type="component" value="Chromosome"/>
</dbReference>
<evidence type="ECO:0000256" key="1">
    <source>
        <dbReference type="ARBA" id="ARBA00010552"/>
    </source>
</evidence>
<dbReference type="PANTHER" id="PTHR11803:SF58">
    <property type="entry name" value="PROTEIN HMF1-RELATED"/>
    <property type="match status" value="1"/>
</dbReference>
<protein>
    <submittedName>
        <fullName evidence="2">Pyrimidine utilization protein C</fullName>
    </submittedName>
</protein>
<dbReference type="GO" id="GO:0019239">
    <property type="term" value="F:deaminase activity"/>
    <property type="evidence" value="ECO:0007669"/>
    <property type="project" value="TreeGrafter"/>
</dbReference>
<dbReference type="GO" id="GO:0005829">
    <property type="term" value="C:cytosol"/>
    <property type="evidence" value="ECO:0007669"/>
    <property type="project" value="TreeGrafter"/>
</dbReference>
<dbReference type="SUPFAM" id="SSF55298">
    <property type="entry name" value="YjgF-like"/>
    <property type="match status" value="1"/>
</dbReference>
<dbReference type="PANTHER" id="PTHR11803">
    <property type="entry name" value="2-IMINOBUTANOATE/2-IMINOPROPANOATE DEAMINASE RIDA"/>
    <property type="match status" value="1"/>
</dbReference>
<dbReference type="Pfam" id="PF01042">
    <property type="entry name" value="Ribonuc_L-PSP"/>
    <property type="match status" value="1"/>
</dbReference>
<sequence length="136" mass="14600">MTTVETRSAPFTWAQSAQYSQGAKAGDLVFTSGQAGYDDAGNLLDGFEAQARQVLHNIEAVLIQHGASLSSVVKLTAYLGDKGDFEAFKKIRSEFFSSPWPAVTAVQNDFLVEGMLVEMDAIAVAGGLRVHVDDTE</sequence>
<dbReference type="EMBL" id="CP020809">
    <property type="protein sequence ID" value="ART70797.1"/>
    <property type="molecule type" value="Genomic_DNA"/>
</dbReference>
<dbReference type="CDD" id="cd00448">
    <property type="entry name" value="YjgF_YER057c_UK114_family"/>
    <property type="match status" value="1"/>
</dbReference>